<keyword evidence="4" id="KW-1185">Reference proteome</keyword>
<feature type="region of interest" description="Disordered" evidence="1">
    <location>
        <begin position="40"/>
        <end position="98"/>
    </location>
</feature>
<dbReference type="Proteomes" id="UP001445335">
    <property type="component" value="Unassembled WGS sequence"/>
</dbReference>
<dbReference type="SUPFAM" id="SSF57850">
    <property type="entry name" value="RING/U-box"/>
    <property type="match status" value="1"/>
</dbReference>
<comment type="caution">
    <text evidence="3">The sequence shown here is derived from an EMBL/GenBank/DDBJ whole genome shotgun (WGS) entry which is preliminary data.</text>
</comment>
<protein>
    <recommendedName>
        <fullName evidence="2">U-box domain-containing protein</fullName>
    </recommendedName>
</protein>
<name>A0AAW1RTA2_9CHLO</name>
<dbReference type="SMART" id="SM00504">
    <property type="entry name" value="Ubox"/>
    <property type="match status" value="1"/>
</dbReference>
<dbReference type="GO" id="GO:0004842">
    <property type="term" value="F:ubiquitin-protein transferase activity"/>
    <property type="evidence" value="ECO:0007669"/>
    <property type="project" value="InterPro"/>
</dbReference>
<reference evidence="3 4" key="1">
    <citation type="journal article" date="2024" name="Nat. Commun.">
        <title>Phylogenomics reveals the evolutionary origins of lichenization in chlorophyte algae.</title>
        <authorList>
            <person name="Puginier C."/>
            <person name="Libourel C."/>
            <person name="Otte J."/>
            <person name="Skaloud P."/>
            <person name="Haon M."/>
            <person name="Grisel S."/>
            <person name="Petersen M."/>
            <person name="Berrin J.G."/>
            <person name="Delaux P.M."/>
            <person name="Dal Grande F."/>
            <person name="Keller J."/>
        </authorList>
    </citation>
    <scope>NUCLEOTIDE SEQUENCE [LARGE SCALE GENOMIC DNA]</scope>
    <source>
        <strain evidence="3 4">SAG 245.80</strain>
    </source>
</reference>
<dbReference type="InterPro" id="IPR003613">
    <property type="entry name" value="Ubox_domain"/>
</dbReference>
<dbReference type="Pfam" id="PF04564">
    <property type="entry name" value="U-box"/>
    <property type="match status" value="1"/>
</dbReference>
<feature type="compositionally biased region" description="Low complexity" evidence="1">
    <location>
        <begin position="81"/>
        <end position="94"/>
    </location>
</feature>
<gene>
    <name evidence="3" type="ORF">WJX81_001671</name>
</gene>
<evidence type="ECO:0000313" key="4">
    <source>
        <dbReference type="Proteomes" id="UP001445335"/>
    </source>
</evidence>
<dbReference type="EMBL" id="JALJOU010000024">
    <property type="protein sequence ID" value="KAK9836944.1"/>
    <property type="molecule type" value="Genomic_DNA"/>
</dbReference>
<organism evidence="3 4">
    <name type="scientific">Elliptochloris bilobata</name>
    <dbReference type="NCBI Taxonomy" id="381761"/>
    <lineage>
        <taxon>Eukaryota</taxon>
        <taxon>Viridiplantae</taxon>
        <taxon>Chlorophyta</taxon>
        <taxon>core chlorophytes</taxon>
        <taxon>Trebouxiophyceae</taxon>
        <taxon>Trebouxiophyceae incertae sedis</taxon>
        <taxon>Elliptochloris clade</taxon>
        <taxon>Elliptochloris</taxon>
    </lineage>
</organism>
<evidence type="ECO:0000256" key="1">
    <source>
        <dbReference type="SAM" id="MobiDB-lite"/>
    </source>
</evidence>
<evidence type="ECO:0000259" key="2">
    <source>
        <dbReference type="SMART" id="SM00504"/>
    </source>
</evidence>
<feature type="compositionally biased region" description="Low complexity" evidence="1">
    <location>
        <begin position="40"/>
        <end position="54"/>
    </location>
</feature>
<feature type="domain" description="U-box" evidence="2">
    <location>
        <begin position="134"/>
        <end position="199"/>
    </location>
</feature>
<accession>A0AAW1RTA2</accession>
<evidence type="ECO:0000313" key="3">
    <source>
        <dbReference type="EMBL" id="KAK9836944.1"/>
    </source>
</evidence>
<dbReference type="GO" id="GO:0016567">
    <property type="term" value="P:protein ubiquitination"/>
    <property type="evidence" value="ECO:0007669"/>
    <property type="project" value="InterPro"/>
</dbReference>
<dbReference type="Gene3D" id="3.30.40.10">
    <property type="entry name" value="Zinc/RING finger domain, C3HC4 (zinc finger)"/>
    <property type="match status" value="1"/>
</dbReference>
<dbReference type="AlphaFoldDB" id="A0AAW1RTA2"/>
<dbReference type="InterPro" id="IPR013083">
    <property type="entry name" value="Znf_RING/FYVE/PHD"/>
</dbReference>
<sequence>MADATFIAAADPIHRGTETCKPTGGFSAWIETLSRPRRSSLCSDCSEDSTCSTSGRPSFLSRVSRQLSRTQRRSDARSSEDSASSAPAAPTAPAEPRPAEADMLNACDAADEATHERVGYLLRGSPVRIVAPDEFLDPVTDCLILEPVTLLNTDTTLDRLTLQEWLRAGNAFCPRTHTPLNDWICVRSNDDLRARITEWAEECGIDLDALITAHYAKAACA</sequence>
<proteinExistence type="predicted"/>